<name>A0A2U1PZF0_ARTAN</name>
<dbReference type="InterPro" id="IPR056671">
    <property type="entry name" value="DUF7769"/>
</dbReference>
<sequence length="275" mass="30886">MDHSTRSSKQKNFNDKEHQAIYESLLEESVNGGLKRGSIGVVADKFGACNRTVSRIWHQSKLHVRHGLMANISSKKANVVGRKKVQEMEEKLEDILDPVFLEVKEVENEATYAFATLSFIAETFIFLYVGMDAHDCENWKVSTLSIVMLLIALGRVAFVFPLSILSNYMHRSGGESSNISSHPQVCQSSHLKGFPKVCLVLEGFLEQHVSEENVARRQAIDKLKTFLQGTSSPCTTQYYESVRNAKAMAAKNGYELDSNKEDDMLIEKDEIFGTL</sequence>
<evidence type="ECO:0000256" key="1">
    <source>
        <dbReference type="SAM" id="Phobius"/>
    </source>
</evidence>
<dbReference type="AlphaFoldDB" id="A0A2U1PZF0"/>
<evidence type="ECO:0000259" key="2">
    <source>
        <dbReference type="Pfam" id="PF24964"/>
    </source>
</evidence>
<evidence type="ECO:0000313" key="3">
    <source>
        <dbReference type="EMBL" id="PWA91158.1"/>
    </source>
</evidence>
<accession>A0A2U1PZF0</accession>
<feature type="transmembrane region" description="Helical" evidence="1">
    <location>
        <begin position="143"/>
        <end position="165"/>
    </location>
</feature>
<proteinExistence type="predicted"/>
<dbReference type="PANTHER" id="PTHR33889:SF1">
    <property type="entry name" value="OS03G0834800 PROTEIN"/>
    <property type="match status" value="1"/>
</dbReference>
<evidence type="ECO:0000313" key="4">
    <source>
        <dbReference type="Proteomes" id="UP000245207"/>
    </source>
</evidence>
<keyword evidence="4" id="KW-1185">Reference proteome</keyword>
<dbReference type="Pfam" id="PF24964">
    <property type="entry name" value="DUF7769"/>
    <property type="match status" value="1"/>
</dbReference>
<reference evidence="3 4" key="1">
    <citation type="journal article" date="2018" name="Mol. Plant">
        <title>The genome of Artemisia annua provides insight into the evolution of Asteraceae family and artemisinin biosynthesis.</title>
        <authorList>
            <person name="Shen Q."/>
            <person name="Zhang L."/>
            <person name="Liao Z."/>
            <person name="Wang S."/>
            <person name="Yan T."/>
            <person name="Shi P."/>
            <person name="Liu M."/>
            <person name="Fu X."/>
            <person name="Pan Q."/>
            <person name="Wang Y."/>
            <person name="Lv Z."/>
            <person name="Lu X."/>
            <person name="Zhang F."/>
            <person name="Jiang W."/>
            <person name="Ma Y."/>
            <person name="Chen M."/>
            <person name="Hao X."/>
            <person name="Li L."/>
            <person name="Tang Y."/>
            <person name="Lv G."/>
            <person name="Zhou Y."/>
            <person name="Sun X."/>
            <person name="Brodelius P.E."/>
            <person name="Rose J.K.C."/>
            <person name="Tang K."/>
        </authorList>
    </citation>
    <scope>NUCLEOTIDE SEQUENCE [LARGE SCALE GENOMIC DNA]</scope>
    <source>
        <strain evidence="4">cv. Huhao1</strain>
        <tissue evidence="3">Leaf</tissue>
    </source>
</reference>
<dbReference type="Proteomes" id="UP000245207">
    <property type="component" value="Unassembled WGS sequence"/>
</dbReference>
<dbReference type="PANTHER" id="PTHR33889">
    <property type="entry name" value="OS04G0681850 PROTEIN"/>
    <property type="match status" value="1"/>
</dbReference>
<protein>
    <submittedName>
        <fullName evidence="3">Cation/H+ exchanger, Cation/H+ exchanger, CPA1 family</fullName>
    </submittedName>
</protein>
<keyword evidence="1" id="KW-0472">Membrane</keyword>
<dbReference type="STRING" id="35608.A0A2U1PZF0"/>
<keyword evidence="1" id="KW-1133">Transmembrane helix</keyword>
<organism evidence="3 4">
    <name type="scientific">Artemisia annua</name>
    <name type="common">Sweet wormwood</name>
    <dbReference type="NCBI Taxonomy" id="35608"/>
    <lineage>
        <taxon>Eukaryota</taxon>
        <taxon>Viridiplantae</taxon>
        <taxon>Streptophyta</taxon>
        <taxon>Embryophyta</taxon>
        <taxon>Tracheophyta</taxon>
        <taxon>Spermatophyta</taxon>
        <taxon>Magnoliopsida</taxon>
        <taxon>eudicotyledons</taxon>
        <taxon>Gunneridae</taxon>
        <taxon>Pentapetalae</taxon>
        <taxon>asterids</taxon>
        <taxon>campanulids</taxon>
        <taxon>Asterales</taxon>
        <taxon>Asteraceae</taxon>
        <taxon>Asteroideae</taxon>
        <taxon>Anthemideae</taxon>
        <taxon>Artemisiinae</taxon>
        <taxon>Artemisia</taxon>
    </lineage>
</organism>
<feature type="transmembrane region" description="Helical" evidence="1">
    <location>
        <begin position="110"/>
        <end position="131"/>
    </location>
</feature>
<keyword evidence="1" id="KW-0812">Transmembrane</keyword>
<comment type="caution">
    <text evidence="3">The sequence shown here is derived from an EMBL/GenBank/DDBJ whole genome shotgun (WGS) entry which is preliminary data.</text>
</comment>
<dbReference type="OrthoDB" id="1734867at2759"/>
<dbReference type="EMBL" id="PKPP01000567">
    <property type="protein sequence ID" value="PWA91158.1"/>
    <property type="molecule type" value="Genomic_DNA"/>
</dbReference>
<gene>
    <name evidence="3" type="ORF">CTI12_AA092250</name>
</gene>
<feature type="domain" description="DUF7769" evidence="2">
    <location>
        <begin position="15"/>
        <end position="66"/>
    </location>
</feature>